<dbReference type="EMBL" id="OX465077">
    <property type="protein sequence ID" value="CAI9269131.1"/>
    <property type="molecule type" value="Genomic_DNA"/>
</dbReference>
<dbReference type="Proteomes" id="UP001177003">
    <property type="component" value="Chromosome 1"/>
</dbReference>
<organism evidence="3 4">
    <name type="scientific">Lactuca saligna</name>
    <name type="common">Willowleaf lettuce</name>
    <dbReference type="NCBI Taxonomy" id="75948"/>
    <lineage>
        <taxon>Eukaryota</taxon>
        <taxon>Viridiplantae</taxon>
        <taxon>Streptophyta</taxon>
        <taxon>Embryophyta</taxon>
        <taxon>Tracheophyta</taxon>
        <taxon>Spermatophyta</taxon>
        <taxon>Magnoliopsida</taxon>
        <taxon>eudicotyledons</taxon>
        <taxon>Gunneridae</taxon>
        <taxon>Pentapetalae</taxon>
        <taxon>asterids</taxon>
        <taxon>campanulids</taxon>
        <taxon>Asterales</taxon>
        <taxon>Asteraceae</taxon>
        <taxon>Cichorioideae</taxon>
        <taxon>Cichorieae</taxon>
        <taxon>Lactucinae</taxon>
        <taxon>Lactuca</taxon>
    </lineage>
</organism>
<evidence type="ECO:0000313" key="4">
    <source>
        <dbReference type="Proteomes" id="UP001177003"/>
    </source>
</evidence>
<evidence type="ECO:0000313" key="3">
    <source>
        <dbReference type="EMBL" id="CAI9269131.1"/>
    </source>
</evidence>
<feature type="coiled-coil region" evidence="1">
    <location>
        <begin position="22"/>
        <end position="49"/>
    </location>
</feature>
<reference evidence="3" key="1">
    <citation type="submission" date="2023-04" db="EMBL/GenBank/DDBJ databases">
        <authorList>
            <person name="Vijverberg K."/>
            <person name="Xiong W."/>
            <person name="Schranz E."/>
        </authorList>
    </citation>
    <scope>NUCLEOTIDE SEQUENCE</scope>
</reference>
<feature type="region of interest" description="Disordered" evidence="2">
    <location>
        <begin position="103"/>
        <end position="123"/>
    </location>
</feature>
<protein>
    <submittedName>
        <fullName evidence="3">Uncharacterized protein</fullName>
    </submittedName>
</protein>
<evidence type="ECO:0000256" key="1">
    <source>
        <dbReference type="SAM" id="Coils"/>
    </source>
</evidence>
<proteinExistence type="predicted"/>
<evidence type="ECO:0000256" key="2">
    <source>
        <dbReference type="SAM" id="MobiDB-lite"/>
    </source>
</evidence>
<keyword evidence="1" id="KW-0175">Coiled coil</keyword>
<dbReference type="AlphaFoldDB" id="A0AA35YD87"/>
<sequence length="123" mass="14585">MYDPKTRISMLFMDFGLKYKIIIQKNEDIEVLKKKLTEKEKEILDHKHKIKEKDVKMKRFSSISVKIDFVPEECSSSRNPSFHLDEHHIKSFPKKPYADKIHHEKPQAAHTRKVSSEPITILK</sequence>
<name>A0AA35YD87_LACSI</name>
<accession>A0AA35YD87</accession>
<gene>
    <name evidence="3" type="ORF">LSALG_LOCUS9518</name>
</gene>
<keyword evidence="4" id="KW-1185">Reference proteome</keyword>